<evidence type="ECO:0000313" key="3">
    <source>
        <dbReference type="EMBL" id="CAD8143167.1"/>
    </source>
</evidence>
<keyword evidence="2" id="KW-0677">Repeat</keyword>
<dbReference type="PANTHER" id="PTHR46376">
    <property type="entry name" value="LEUCINE-ZIPPER-LIKE TRANSCRIPTIONAL REGULATOR 1"/>
    <property type="match status" value="1"/>
</dbReference>
<gene>
    <name evidence="3" type="ORF">PPENT_87.1.T0120073</name>
</gene>
<dbReference type="OrthoDB" id="300231at2759"/>
<evidence type="ECO:0000256" key="2">
    <source>
        <dbReference type="ARBA" id="ARBA00022737"/>
    </source>
</evidence>
<dbReference type="Pfam" id="PF24681">
    <property type="entry name" value="Kelch_KLHDC2_KLHL20_DRC7"/>
    <property type="match status" value="1"/>
</dbReference>
<reference evidence="3" key="1">
    <citation type="submission" date="2021-01" db="EMBL/GenBank/DDBJ databases">
        <authorList>
            <consortium name="Genoscope - CEA"/>
            <person name="William W."/>
        </authorList>
    </citation>
    <scope>NUCLEOTIDE SEQUENCE</scope>
</reference>
<dbReference type="PANTHER" id="PTHR46376:SF1">
    <property type="entry name" value="LEUCINE-ZIPPER-LIKE TRANSCRIPTIONAL REGULATOR 1"/>
    <property type="match status" value="1"/>
</dbReference>
<dbReference type="Proteomes" id="UP000689195">
    <property type="component" value="Unassembled WGS sequence"/>
</dbReference>
<proteinExistence type="predicted"/>
<keyword evidence="1" id="KW-0880">Kelch repeat</keyword>
<dbReference type="AlphaFoldDB" id="A0A8S1SVC2"/>
<comment type="caution">
    <text evidence="3">The sequence shown here is derived from an EMBL/GenBank/DDBJ whole genome shotgun (WGS) entry which is preliminary data.</text>
</comment>
<dbReference type="InterPro" id="IPR051568">
    <property type="entry name" value="LZTR1/Attractin"/>
</dbReference>
<keyword evidence="4" id="KW-1185">Reference proteome</keyword>
<sequence length="525" mass="61493">MHTKKPQQQRKNDLIDLSQLSPHLSQVQETQYKYIPLMTKEIQDQLDSKWQECKIQGKNLTPRTNSAIAIHNNDLYLYGGYQQIQGIMQDFYKLNMGAESFIWQNIKCDYEPGPRCRHSLYVYNNCLYLFGGQISDSVYTNEMFVYDINQRFWKKFDQNDSYPQPLDNYCSTVQNDKLYIFGGFYSTDICKHSNDLYTFNFNLNNWIKLNKFKQRQPSPRDGSSIAIHNQNLYMFGGKNGFERFNDLWQFDLSKYEWNFIPILCSSDIPMSRSGHSLIVHENQLILFGGIHDITWELDDLLTYQINKKEWKTINQDSSRRKEFELPSLCKSNKSPQNKKRSVKFTSMIRPFSLRKSVCQSLNKVRSFTQSKQSYFSNYQNVVLTQDQKNNSVVNTSINHVQERRKLENLKKKAAMLKLFDVESSKRTSFQDDCNVTEKLRTSLILIGNPKQDLKLTKGTLTEFGQQIISKFIQPFFDGRNVINGKKPCARDGHAVTVFENQMVLFGGDRHTMSFNDLYILNLTLI</sequence>
<dbReference type="GO" id="GO:0005794">
    <property type="term" value="C:Golgi apparatus"/>
    <property type="evidence" value="ECO:0007669"/>
    <property type="project" value="TreeGrafter"/>
</dbReference>
<accession>A0A8S1SVC2</accession>
<name>A0A8S1SVC2_9CILI</name>
<protein>
    <recommendedName>
        <fullName evidence="5">Kelch motif family protein</fullName>
    </recommendedName>
</protein>
<evidence type="ECO:0000313" key="4">
    <source>
        <dbReference type="Proteomes" id="UP000689195"/>
    </source>
</evidence>
<evidence type="ECO:0000256" key="1">
    <source>
        <dbReference type="ARBA" id="ARBA00022441"/>
    </source>
</evidence>
<organism evidence="3 4">
    <name type="scientific">Paramecium pentaurelia</name>
    <dbReference type="NCBI Taxonomy" id="43138"/>
    <lineage>
        <taxon>Eukaryota</taxon>
        <taxon>Sar</taxon>
        <taxon>Alveolata</taxon>
        <taxon>Ciliophora</taxon>
        <taxon>Intramacronucleata</taxon>
        <taxon>Oligohymenophorea</taxon>
        <taxon>Peniculida</taxon>
        <taxon>Parameciidae</taxon>
        <taxon>Paramecium</taxon>
    </lineage>
</organism>
<dbReference type="EMBL" id="CAJJDO010000012">
    <property type="protein sequence ID" value="CAD8143167.1"/>
    <property type="molecule type" value="Genomic_DNA"/>
</dbReference>
<evidence type="ECO:0008006" key="5">
    <source>
        <dbReference type="Google" id="ProtNLM"/>
    </source>
</evidence>